<sequence length="430" mass="47320">IKMRSLAFLLLVCSCSLVAAYHRVCYFTNWAQYRPDPVKFLPKDIDPLLCTHIVYAFAKIDPATNKIGTYEWNDDRLYKEINDLKLKNPSLKTLLAVGGWNHESGPVSPFSQMVASKSNRTTFISSLLQLSDKYDFDGFDLDWEYPASRGNSPPQDKQHFTILCEEMLDAFKRKAADTDKPRMLLTAAVSAGHGTVDAAYEVHKLAGILDWINLMTYDLHGPWEPYTGHHTALVGPPGDKLTVSYAVKYWMEKGMPCGKIALGMANYGHAFELSDPTKTALGAPANVNKGRSYPYYELCKLPLTKVTDNPAKAPYGYHGSQWIAYDDVTSLGRKVELIKKENLLGAMFWAIDLDDFGNVCGQGAHPLMGAVRYMLEGGGVMPPTLAPGVPTTIKPTCKAAGVWAGNVGMDSWCVNNCALGNCPPTICVCA</sequence>
<organism evidence="7 8">
    <name type="scientific">Nematostella vectensis</name>
    <name type="common">Starlet sea anemone</name>
    <dbReference type="NCBI Taxonomy" id="45351"/>
    <lineage>
        <taxon>Eukaryota</taxon>
        <taxon>Metazoa</taxon>
        <taxon>Cnidaria</taxon>
        <taxon>Anthozoa</taxon>
        <taxon>Hexacorallia</taxon>
        <taxon>Actiniaria</taxon>
        <taxon>Edwardsiidae</taxon>
        <taxon>Nematostella</taxon>
    </lineage>
</organism>
<gene>
    <name evidence="7" type="ORF">NEMVEDRAFT_v1g80063</name>
</gene>
<dbReference type="FunFam" id="3.20.20.80:FF:000356">
    <property type="entry name" value="Predicted protein"/>
    <property type="match status" value="1"/>
</dbReference>
<feature type="non-terminal residue" evidence="7">
    <location>
        <position position="430"/>
    </location>
</feature>
<dbReference type="Gene3D" id="3.20.20.80">
    <property type="entry name" value="Glycosidases"/>
    <property type="match status" value="1"/>
</dbReference>
<protein>
    <recommendedName>
        <fullName evidence="6">GH18 domain-containing protein</fullName>
    </recommendedName>
</protein>
<dbReference type="AlphaFoldDB" id="A7RFL7"/>
<dbReference type="KEGG" id="nve:5522041"/>
<proteinExistence type="inferred from homology"/>
<keyword evidence="1 3" id="KW-0378">Hydrolase</keyword>
<dbReference type="GO" id="GO:0005975">
    <property type="term" value="P:carbohydrate metabolic process"/>
    <property type="evidence" value="ECO:0007669"/>
    <property type="project" value="InterPro"/>
</dbReference>
<dbReference type="PROSITE" id="PS51910">
    <property type="entry name" value="GH18_2"/>
    <property type="match status" value="1"/>
</dbReference>
<dbReference type="Proteomes" id="UP000001593">
    <property type="component" value="Unassembled WGS sequence"/>
</dbReference>
<feature type="chain" id="PRO_5002713449" description="GH18 domain-containing protein" evidence="5">
    <location>
        <begin position="21"/>
        <end position="430"/>
    </location>
</feature>
<evidence type="ECO:0000256" key="1">
    <source>
        <dbReference type="ARBA" id="ARBA00022801"/>
    </source>
</evidence>
<dbReference type="PANTHER" id="PTHR11177:SF317">
    <property type="entry name" value="CHITINASE 12-RELATED"/>
    <property type="match status" value="1"/>
</dbReference>
<dbReference type="InterPro" id="IPR001223">
    <property type="entry name" value="Glyco_hydro18_cat"/>
</dbReference>
<dbReference type="SUPFAM" id="SSF51445">
    <property type="entry name" value="(Trans)glycosidases"/>
    <property type="match status" value="1"/>
</dbReference>
<dbReference type="GO" id="GO:0005576">
    <property type="term" value="C:extracellular region"/>
    <property type="evidence" value="ECO:0000318"/>
    <property type="project" value="GO_Central"/>
</dbReference>
<dbReference type="OMA" id="GASHYNI"/>
<dbReference type="PANTHER" id="PTHR11177">
    <property type="entry name" value="CHITINASE"/>
    <property type="match status" value="1"/>
</dbReference>
<name>A7RFL7_NEMVE</name>
<evidence type="ECO:0000256" key="3">
    <source>
        <dbReference type="RuleBase" id="RU000489"/>
    </source>
</evidence>
<dbReference type="SMART" id="SM00636">
    <property type="entry name" value="Glyco_18"/>
    <property type="match status" value="1"/>
</dbReference>
<reference evidence="7 8" key="1">
    <citation type="journal article" date="2007" name="Science">
        <title>Sea anemone genome reveals ancestral eumetazoan gene repertoire and genomic organization.</title>
        <authorList>
            <person name="Putnam N.H."/>
            <person name="Srivastava M."/>
            <person name="Hellsten U."/>
            <person name="Dirks B."/>
            <person name="Chapman J."/>
            <person name="Salamov A."/>
            <person name="Terry A."/>
            <person name="Shapiro H."/>
            <person name="Lindquist E."/>
            <person name="Kapitonov V.V."/>
            <person name="Jurka J."/>
            <person name="Genikhovich G."/>
            <person name="Grigoriev I.V."/>
            <person name="Lucas S.M."/>
            <person name="Steele R.E."/>
            <person name="Finnerty J.R."/>
            <person name="Technau U."/>
            <person name="Martindale M.Q."/>
            <person name="Rokhsar D.S."/>
        </authorList>
    </citation>
    <scope>NUCLEOTIDE SEQUENCE [LARGE SCALE GENOMIC DNA]</scope>
    <source>
        <strain evidence="8">CH2 X CH6</strain>
    </source>
</reference>
<evidence type="ECO:0000256" key="5">
    <source>
        <dbReference type="SAM" id="SignalP"/>
    </source>
</evidence>
<accession>A7RFL7</accession>
<evidence type="ECO:0000256" key="4">
    <source>
        <dbReference type="RuleBase" id="RU004453"/>
    </source>
</evidence>
<dbReference type="CDD" id="cd02872">
    <property type="entry name" value="GH18_chitolectin_chitotriosidase"/>
    <property type="match status" value="1"/>
</dbReference>
<keyword evidence="2 3" id="KW-0326">Glycosidase</keyword>
<dbReference type="EMBL" id="DS469508">
    <property type="protein sequence ID" value="EDO49743.1"/>
    <property type="molecule type" value="Genomic_DNA"/>
</dbReference>
<feature type="domain" description="GH18" evidence="6">
    <location>
        <begin position="21"/>
        <end position="378"/>
    </location>
</feature>
<feature type="signal peptide" evidence="5">
    <location>
        <begin position="1"/>
        <end position="20"/>
    </location>
</feature>
<evidence type="ECO:0000313" key="7">
    <source>
        <dbReference type="EMBL" id="EDO49743.1"/>
    </source>
</evidence>
<dbReference type="InterPro" id="IPR001579">
    <property type="entry name" value="Glyco_hydro_18_chit_AS"/>
</dbReference>
<dbReference type="Gene3D" id="3.10.50.10">
    <property type="match status" value="1"/>
</dbReference>
<dbReference type="InParanoid" id="A7RFL7"/>
<dbReference type="OrthoDB" id="76388at2759"/>
<dbReference type="GO" id="GO:0008061">
    <property type="term" value="F:chitin binding"/>
    <property type="evidence" value="ECO:0007669"/>
    <property type="project" value="InterPro"/>
</dbReference>
<dbReference type="SUPFAM" id="SSF54556">
    <property type="entry name" value="Chitinase insertion domain"/>
    <property type="match status" value="1"/>
</dbReference>
<dbReference type="HOGENOM" id="CLU_002833_3_1_1"/>
<dbReference type="GO" id="GO:0006032">
    <property type="term" value="P:chitin catabolic process"/>
    <property type="evidence" value="ECO:0000318"/>
    <property type="project" value="GO_Central"/>
</dbReference>
<dbReference type="InterPro" id="IPR050314">
    <property type="entry name" value="Glycosyl_Hydrlase_18"/>
</dbReference>
<dbReference type="InterPro" id="IPR029070">
    <property type="entry name" value="Chitinase_insertion_sf"/>
</dbReference>
<comment type="similarity">
    <text evidence="4">Belongs to the glycosyl hydrolase 18 family.</text>
</comment>
<dbReference type="Pfam" id="PF00704">
    <property type="entry name" value="Glyco_hydro_18"/>
    <property type="match status" value="1"/>
</dbReference>
<dbReference type="eggNOG" id="KOG2806">
    <property type="taxonomic scope" value="Eukaryota"/>
</dbReference>
<dbReference type="InterPro" id="IPR011583">
    <property type="entry name" value="Chitinase_II/V-like_cat"/>
</dbReference>
<keyword evidence="5" id="KW-0732">Signal</keyword>
<evidence type="ECO:0000256" key="2">
    <source>
        <dbReference type="ARBA" id="ARBA00023295"/>
    </source>
</evidence>
<dbReference type="GO" id="GO:0004568">
    <property type="term" value="F:chitinase activity"/>
    <property type="evidence" value="ECO:0000318"/>
    <property type="project" value="GO_Central"/>
</dbReference>
<evidence type="ECO:0000259" key="6">
    <source>
        <dbReference type="PROSITE" id="PS51910"/>
    </source>
</evidence>
<dbReference type="PhylomeDB" id="A7RFL7"/>
<dbReference type="STRING" id="45351.A7RFL7"/>
<keyword evidence="8" id="KW-1185">Reference proteome</keyword>
<dbReference type="InterPro" id="IPR017853">
    <property type="entry name" value="GH"/>
</dbReference>
<evidence type="ECO:0000313" key="8">
    <source>
        <dbReference type="Proteomes" id="UP000001593"/>
    </source>
</evidence>
<dbReference type="PROSITE" id="PS01095">
    <property type="entry name" value="GH18_1"/>
    <property type="match status" value="1"/>
</dbReference>